<comment type="caution">
    <text evidence="4">The sequence shown here is derived from an EMBL/GenBank/DDBJ whole genome shotgun (WGS) entry which is preliminary data.</text>
</comment>
<dbReference type="SUPFAM" id="SSF51735">
    <property type="entry name" value="NAD(P)-binding Rossmann-fold domains"/>
    <property type="match status" value="1"/>
</dbReference>
<keyword evidence="2" id="KW-0520">NAD</keyword>
<dbReference type="PANTHER" id="PTHR43333">
    <property type="entry name" value="2-HACID_DH_C DOMAIN-CONTAINING PROTEIN"/>
    <property type="match status" value="1"/>
</dbReference>
<dbReference type="InterPro" id="IPR036291">
    <property type="entry name" value="NAD(P)-bd_dom_sf"/>
</dbReference>
<sequence>MPEATSPLRLHVAVQSSSPIRAAFTEAAVRDAAARRPGVLEGVELGFSDTGPALEEALRGADILHLTGQAELAGLQARAPRLRWLHYTSAGVEWLLNTGLPQGVTLTNVSGTHGPKTAEFALLCVLMLNNNLPALLTAQRESRWDPRPSGTVAGRTALVLGLGGLGGATAEALSRHGITVLGVSRSGRPHPACAETHRIEALQSLLPRADYVIIALPMTPETRNIIGAAELDLLPPHAGVVNIGRGPQLDHDALVERLRDGRLAGAVLDALPQEPLPPESPLWTTPNLVVTPHCGLYDPTAYGSRALDGFFANLERFKARQELQQVVDPARGY</sequence>
<name>A0ABV7G572_9PROT</name>
<evidence type="ECO:0000259" key="3">
    <source>
        <dbReference type="Pfam" id="PF02826"/>
    </source>
</evidence>
<feature type="domain" description="D-isomer specific 2-hydroxyacid dehydrogenase NAD-binding" evidence="3">
    <location>
        <begin position="125"/>
        <end position="295"/>
    </location>
</feature>
<keyword evidence="1" id="KW-0560">Oxidoreductase</keyword>
<dbReference type="Pfam" id="PF02826">
    <property type="entry name" value="2-Hacid_dh_C"/>
    <property type="match status" value="1"/>
</dbReference>
<protein>
    <submittedName>
        <fullName evidence="4">D-2-hydroxyacid dehydrogenase</fullName>
    </submittedName>
</protein>
<proteinExistence type="predicted"/>
<dbReference type="RefSeq" id="WP_379598682.1">
    <property type="nucleotide sequence ID" value="NZ_JBHRTN010000018.1"/>
</dbReference>
<dbReference type="SUPFAM" id="SSF52283">
    <property type="entry name" value="Formate/glycerate dehydrogenase catalytic domain-like"/>
    <property type="match status" value="1"/>
</dbReference>
<organism evidence="4 5">
    <name type="scientific">Teichococcus globiformis</name>
    <dbReference type="NCBI Taxonomy" id="2307229"/>
    <lineage>
        <taxon>Bacteria</taxon>
        <taxon>Pseudomonadati</taxon>
        <taxon>Pseudomonadota</taxon>
        <taxon>Alphaproteobacteria</taxon>
        <taxon>Acetobacterales</taxon>
        <taxon>Roseomonadaceae</taxon>
        <taxon>Roseomonas</taxon>
    </lineage>
</organism>
<dbReference type="InterPro" id="IPR006140">
    <property type="entry name" value="D-isomer_DH_NAD-bd"/>
</dbReference>
<dbReference type="EMBL" id="JBHRTN010000018">
    <property type="protein sequence ID" value="MFC3127003.1"/>
    <property type="molecule type" value="Genomic_DNA"/>
</dbReference>
<dbReference type="PANTHER" id="PTHR43333:SF1">
    <property type="entry name" value="D-ISOMER SPECIFIC 2-HYDROXYACID DEHYDROGENASE NAD-BINDING DOMAIN-CONTAINING PROTEIN"/>
    <property type="match status" value="1"/>
</dbReference>
<dbReference type="Proteomes" id="UP001595593">
    <property type="component" value="Unassembled WGS sequence"/>
</dbReference>
<dbReference type="CDD" id="cd05300">
    <property type="entry name" value="2-Hacid_dh_1"/>
    <property type="match status" value="1"/>
</dbReference>
<evidence type="ECO:0000313" key="5">
    <source>
        <dbReference type="Proteomes" id="UP001595593"/>
    </source>
</evidence>
<accession>A0ABV7G572</accession>
<dbReference type="Gene3D" id="3.40.50.720">
    <property type="entry name" value="NAD(P)-binding Rossmann-like Domain"/>
    <property type="match status" value="2"/>
</dbReference>
<evidence type="ECO:0000313" key="4">
    <source>
        <dbReference type="EMBL" id="MFC3127003.1"/>
    </source>
</evidence>
<keyword evidence="5" id="KW-1185">Reference proteome</keyword>
<reference evidence="5" key="1">
    <citation type="journal article" date="2019" name="Int. J. Syst. Evol. Microbiol.">
        <title>The Global Catalogue of Microorganisms (GCM) 10K type strain sequencing project: providing services to taxonomists for standard genome sequencing and annotation.</title>
        <authorList>
            <consortium name="The Broad Institute Genomics Platform"/>
            <consortium name="The Broad Institute Genome Sequencing Center for Infectious Disease"/>
            <person name="Wu L."/>
            <person name="Ma J."/>
        </authorList>
    </citation>
    <scope>NUCLEOTIDE SEQUENCE [LARGE SCALE GENOMIC DNA]</scope>
    <source>
        <strain evidence="5">KCTC 52094</strain>
    </source>
</reference>
<evidence type="ECO:0000256" key="1">
    <source>
        <dbReference type="ARBA" id="ARBA00023002"/>
    </source>
</evidence>
<gene>
    <name evidence="4" type="ORF">ACFOD4_18195</name>
</gene>
<evidence type="ECO:0000256" key="2">
    <source>
        <dbReference type="ARBA" id="ARBA00023027"/>
    </source>
</evidence>